<proteinExistence type="predicted"/>
<dbReference type="AlphaFoldDB" id="A0A3N4J479"/>
<keyword evidence="3" id="KW-1185">Reference proteome</keyword>
<accession>A0A3N4J479</accession>
<organism evidence="2 3">
    <name type="scientific">Choiromyces venosus 120613-1</name>
    <dbReference type="NCBI Taxonomy" id="1336337"/>
    <lineage>
        <taxon>Eukaryota</taxon>
        <taxon>Fungi</taxon>
        <taxon>Dikarya</taxon>
        <taxon>Ascomycota</taxon>
        <taxon>Pezizomycotina</taxon>
        <taxon>Pezizomycetes</taxon>
        <taxon>Pezizales</taxon>
        <taxon>Tuberaceae</taxon>
        <taxon>Choiromyces</taxon>
    </lineage>
</organism>
<sequence>MPFHPFLHPSSNQSGNRSTNLRADTVPVVRSVPASRDSRTASTRTENRHHKQTSTNQTAKTKATLATPEQTVPYLHPKLISSPKPVQPITISHPLLQLDATRCDATQTIRYGSTKLPPPNMPPLNDFFIRLTS</sequence>
<feature type="region of interest" description="Disordered" evidence="1">
    <location>
        <begin position="1"/>
        <end position="70"/>
    </location>
</feature>
<dbReference type="EMBL" id="ML120460">
    <property type="protein sequence ID" value="RPA93123.1"/>
    <property type="molecule type" value="Genomic_DNA"/>
</dbReference>
<feature type="compositionally biased region" description="Polar residues" evidence="1">
    <location>
        <begin position="9"/>
        <end position="22"/>
    </location>
</feature>
<evidence type="ECO:0000256" key="1">
    <source>
        <dbReference type="SAM" id="MobiDB-lite"/>
    </source>
</evidence>
<reference evidence="2 3" key="1">
    <citation type="journal article" date="2018" name="Nat. Ecol. Evol.">
        <title>Pezizomycetes genomes reveal the molecular basis of ectomycorrhizal truffle lifestyle.</title>
        <authorList>
            <person name="Murat C."/>
            <person name="Payen T."/>
            <person name="Noel B."/>
            <person name="Kuo A."/>
            <person name="Morin E."/>
            <person name="Chen J."/>
            <person name="Kohler A."/>
            <person name="Krizsan K."/>
            <person name="Balestrini R."/>
            <person name="Da Silva C."/>
            <person name="Montanini B."/>
            <person name="Hainaut M."/>
            <person name="Levati E."/>
            <person name="Barry K.W."/>
            <person name="Belfiori B."/>
            <person name="Cichocki N."/>
            <person name="Clum A."/>
            <person name="Dockter R.B."/>
            <person name="Fauchery L."/>
            <person name="Guy J."/>
            <person name="Iotti M."/>
            <person name="Le Tacon F."/>
            <person name="Lindquist E.A."/>
            <person name="Lipzen A."/>
            <person name="Malagnac F."/>
            <person name="Mello A."/>
            <person name="Molinier V."/>
            <person name="Miyauchi S."/>
            <person name="Poulain J."/>
            <person name="Riccioni C."/>
            <person name="Rubini A."/>
            <person name="Sitrit Y."/>
            <person name="Splivallo R."/>
            <person name="Traeger S."/>
            <person name="Wang M."/>
            <person name="Zifcakova L."/>
            <person name="Wipf D."/>
            <person name="Zambonelli A."/>
            <person name="Paolocci F."/>
            <person name="Nowrousian M."/>
            <person name="Ottonello S."/>
            <person name="Baldrian P."/>
            <person name="Spatafora J.W."/>
            <person name="Henrissat B."/>
            <person name="Nagy L.G."/>
            <person name="Aury J.M."/>
            <person name="Wincker P."/>
            <person name="Grigoriev I.V."/>
            <person name="Bonfante P."/>
            <person name="Martin F.M."/>
        </authorList>
    </citation>
    <scope>NUCLEOTIDE SEQUENCE [LARGE SCALE GENOMIC DNA]</scope>
    <source>
        <strain evidence="2 3">120613-1</strain>
    </source>
</reference>
<protein>
    <submittedName>
        <fullName evidence="2">Uncharacterized protein</fullName>
    </submittedName>
</protein>
<dbReference type="Proteomes" id="UP000276215">
    <property type="component" value="Unassembled WGS sequence"/>
</dbReference>
<gene>
    <name evidence="2" type="ORF">L873DRAFT_1816561</name>
</gene>
<name>A0A3N4J479_9PEZI</name>
<evidence type="ECO:0000313" key="3">
    <source>
        <dbReference type="Proteomes" id="UP000276215"/>
    </source>
</evidence>
<evidence type="ECO:0000313" key="2">
    <source>
        <dbReference type="EMBL" id="RPA93123.1"/>
    </source>
</evidence>